<organism evidence="6 7">
    <name type="scientific">Enterobacter ludwigii</name>
    <dbReference type="NCBI Taxonomy" id="299767"/>
    <lineage>
        <taxon>Bacteria</taxon>
        <taxon>Pseudomonadati</taxon>
        <taxon>Pseudomonadota</taxon>
        <taxon>Gammaproteobacteria</taxon>
        <taxon>Enterobacterales</taxon>
        <taxon>Enterobacteriaceae</taxon>
        <taxon>Enterobacter</taxon>
        <taxon>Enterobacter cloacae complex</taxon>
    </lineage>
</organism>
<dbReference type="Gene3D" id="3.10.20.30">
    <property type="match status" value="1"/>
</dbReference>
<evidence type="ECO:0000256" key="2">
    <source>
        <dbReference type="ARBA" id="ARBA00022741"/>
    </source>
</evidence>
<dbReference type="SUPFAM" id="SSF54285">
    <property type="entry name" value="MoaD/ThiS"/>
    <property type="match status" value="1"/>
</dbReference>
<keyword evidence="3" id="KW-0501">Molybdenum cofactor biosynthesis</keyword>
<dbReference type="FunFam" id="3.10.20.30:FF:000010">
    <property type="entry name" value="Molybdopterin synthase sulfur carrier subunit"/>
    <property type="match status" value="1"/>
</dbReference>
<dbReference type="NCBIfam" id="TIGR01682">
    <property type="entry name" value="moaD"/>
    <property type="match status" value="1"/>
</dbReference>
<gene>
    <name evidence="6" type="primary">moaD</name>
    <name evidence="6" type="ORF">EcWSU1_01328</name>
</gene>
<evidence type="ECO:0000256" key="1">
    <source>
        <dbReference type="ARBA" id="ARBA00005046"/>
    </source>
</evidence>
<comment type="pathway">
    <text evidence="1">Cofactor biosynthesis; molybdopterin biosynthesis.</text>
</comment>
<dbReference type="eggNOG" id="COG1977">
    <property type="taxonomic scope" value="Bacteria"/>
</dbReference>
<dbReference type="CDD" id="cd00754">
    <property type="entry name" value="Ubl_MoaD"/>
    <property type="match status" value="1"/>
</dbReference>
<comment type="similarity">
    <text evidence="4">Belongs to the MoaD family.</text>
</comment>
<dbReference type="HOGENOM" id="CLU_114601_4_0_6"/>
<accession>G8LFV8</accession>
<dbReference type="InterPro" id="IPR012675">
    <property type="entry name" value="Beta-grasp_dom_sf"/>
</dbReference>
<evidence type="ECO:0000256" key="3">
    <source>
        <dbReference type="ARBA" id="ARBA00023150"/>
    </source>
</evidence>
<evidence type="ECO:0000256" key="5">
    <source>
        <dbReference type="ARBA" id="ARBA00024247"/>
    </source>
</evidence>
<evidence type="ECO:0000256" key="4">
    <source>
        <dbReference type="ARBA" id="ARBA00024200"/>
    </source>
</evidence>
<reference evidence="6 7" key="1">
    <citation type="journal article" date="2011" name="Stand. Genomic Sci.">
        <title>Complete genome of the onion pathogen Enterobacter cloacae EcWSU1.</title>
        <authorList>
            <person name="Humann J.L."/>
            <person name="Wildung M."/>
            <person name="Cheng C.H."/>
            <person name="Lee T."/>
            <person name="Stewart J.E."/>
            <person name="Drew J.C."/>
            <person name="Triplett E.W."/>
            <person name="Main D."/>
            <person name="Schroeder B.K."/>
        </authorList>
    </citation>
    <scope>NUCLEOTIDE SEQUENCE [LARGE SCALE GENOMIC DNA]</scope>
    <source>
        <strain evidence="6 7">EcWSU1</strain>
    </source>
</reference>
<dbReference type="KEGG" id="eec:EcWSU1_01328"/>
<keyword evidence="2" id="KW-0547">Nucleotide-binding</keyword>
<dbReference type="InterPro" id="IPR003749">
    <property type="entry name" value="ThiS/MoaD-like"/>
</dbReference>
<evidence type="ECO:0000313" key="6">
    <source>
        <dbReference type="EMBL" id="AEW72767.1"/>
    </source>
</evidence>
<dbReference type="Pfam" id="PF02597">
    <property type="entry name" value="ThiS"/>
    <property type="match status" value="1"/>
</dbReference>
<protein>
    <recommendedName>
        <fullName evidence="5">Molybdopterin synthase sulfur carrier subunit</fullName>
    </recommendedName>
</protein>
<dbReference type="UniPathway" id="UPA00344"/>
<dbReference type="InterPro" id="IPR016155">
    <property type="entry name" value="Mopterin_synth/thiamin_S_b"/>
</dbReference>
<sequence>MILRWTAMIKVLFFAQVRELVGTDSLTLDAPFDTVGDLRAHLAAQSDRWALALDEGKLLAAVNQTLVELTHPLTAGDEVAFFPPVTGG</sequence>
<dbReference type="PANTHER" id="PTHR33359">
    <property type="entry name" value="MOLYBDOPTERIN SYNTHASE SULFUR CARRIER SUBUNIT"/>
    <property type="match status" value="1"/>
</dbReference>
<dbReference type="Proteomes" id="UP000007838">
    <property type="component" value="Chromosome"/>
</dbReference>
<dbReference type="NCBIfam" id="NF008347">
    <property type="entry name" value="PRK11130.1"/>
    <property type="match status" value="1"/>
</dbReference>
<evidence type="ECO:0000313" key="7">
    <source>
        <dbReference type="Proteomes" id="UP000007838"/>
    </source>
</evidence>
<dbReference type="GO" id="GO:0006777">
    <property type="term" value="P:Mo-molybdopterin cofactor biosynthetic process"/>
    <property type="evidence" value="ECO:0007669"/>
    <property type="project" value="UniProtKB-KW"/>
</dbReference>
<dbReference type="AlphaFoldDB" id="G8LFV8"/>
<dbReference type="PANTHER" id="PTHR33359:SF1">
    <property type="entry name" value="MOLYBDOPTERIN SYNTHASE SULFUR CARRIER SUBUNIT"/>
    <property type="match status" value="1"/>
</dbReference>
<dbReference type="EMBL" id="CP002886">
    <property type="protein sequence ID" value="AEW72767.1"/>
    <property type="molecule type" value="Genomic_DNA"/>
</dbReference>
<name>G8LFV8_9ENTR</name>
<proteinExistence type="inferred from homology"/>
<dbReference type="InterPro" id="IPR044672">
    <property type="entry name" value="MOCS2A"/>
</dbReference>
<dbReference type="GO" id="GO:1990133">
    <property type="term" value="C:molybdopterin adenylyltransferase complex"/>
    <property type="evidence" value="ECO:0007669"/>
    <property type="project" value="TreeGrafter"/>
</dbReference>
<dbReference type="GO" id="GO:0000166">
    <property type="term" value="F:nucleotide binding"/>
    <property type="evidence" value="ECO:0007669"/>
    <property type="project" value="UniProtKB-KW"/>
</dbReference>